<comment type="caution">
    <text evidence="2">The sequence shown here is derived from an EMBL/GenBank/DDBJ whole genome shotgun (WGS) entry which is preliminary data.</text>
</comment>
<evidence type="ECO:0000313" key="3">
    <source>
        <dbReference type="EMBL" id="CAL4786079.1"/>
    </source>
</evidence>
<reference evidence="2" key="1">
    <citation type="submission" date="2022-10" db="EMBL/GenBank/DDBJ databases">
        <authorList>
            <person name="Chen Y."/>
            <person name="Dougan E. K."/>
            <person name="Chan C."/>
            <person name="Rhodes N."/>
            <person name="Thang M."/>
        </authorList>
    </citation>
    <scope>NUCLEOTIDE SEQUENCE</scope>
</reference>
<gene>
    <name evidence="2" type="ORF">C1SCF055_LOCUS25039</name>
</gene>
<dbReference type="OrthoDB" id="408293at2759"/>
<protein>
    <submittedName>
        <fullName evidence="3">Reticulocyte-binding protein 2-like a</fullName>
    </submittedName>
</protein>
<sequence>MAAMAKSNSEGAHDFVKNSKVGSATGFMMVAGSMLAIPHKTGTKMKMQTAPRFSGVSEYQECYKEIPHCYASMDRKPLIAYHPNATRSRLAEEDAPVPLKNASTIAFQDRFCVHNRRFVTTHKNYYTGEMPDMRSNPGMIADSTRLKRMLQDK</sequence>
<evidence type="ECO:0000313" key="2">
    <source>
        <dbReference type="EMBL" id="CAI3998767.1"/>
    </source>
</evidence>
<dbReference type="Proteomes" id="UP001152797">
    <property type="component" value="Unassembled WGS sequence"/>
</dbReference>
<organism evidence="2">
    <name type="scientific">Cladocopium goreaui</name>
    <dbReference type="NCBI Taxonomy" id="2562237"/>
    <lineage>
        <taxon>Eukaryota</taxon>
        <taxon>Sar</taxon>
        <taxon>Alveolata</taxon>
        <taxon>Dinophyceae</taxon>
        <taxon>Suessiales</taxon>
        <taxon>Symbiodiniaceae</taxon>
        <taxon>Cladocopium</taxon>
    </lineage>
</organism>
<dbReference type="EMBL" id="CAMXCT030002538">
    <property type="protein sequence ID" value="CAL4786079.1"/>
    <property type="molecule type" value="Genomic_DNA"/>
</dbReference>
<evidence type="ECO:0000256" key="1">
    <source>
        <dbReference type="SAM" id="Phobius"/>
    </source>
</evidence>
<name>A0A9P1G673_9DINO</name>
<accession>A0A9P1G673</accession>
<dbReference type="EMBL" id="CAMXCT020002538">
    <property type="protein sequence ID" value="CAL1152142.1"/>
    <property type="molecule type" value="Genomic_DNA"/>
</dbReference>
<keyword evidence="4" id="KW-1185">Reference proteome</keyword>
<reference evidence="3 4" key="2">
    <citation type="submission" date="2024-05" db="EMBL/GenBank/DDBJ databases">
        <authorList>
            <person name="Chen Y."/>
            <person name="Shah S."/>
            <person name="Dougan E. K."/>
            <person name="Thang M."/>
            <person name="Chan C."/>
        </authorList>
    </citation>
    <scope>NUCLEOTIDE SEQUENCE [LARGE SCALE GENOMIC DNA]</scope>
</reference>
<keyword evidence="1" id="KW-0812">Transmembrane</keyword>
<feature type="transmembrane region" description="Helical" evidence="1">
    <location>
        <begin position="20"/>
        <end position="37"/>
    </location>
</feature>
<dbReference type="EMBL" id="CAMXCT010002538">
    <property type="protein sequence ID" value="CAI3998767.1"/>
    <property type="molecule type" value="Genomic_DNA"/>
</dbReference>
<dbReference type="AlphaFoldDB" id="A0A9P1G673"/>
<keyword evidence="1" id="KW-0472">Membrane</keyword>
<proteinExistence type="predicted"/>
<keyword evidence="1" id="KW-1133">Transmembrane helix</keyword>
<evidence type="ECO:0000313" key="4">
    <source>
        <dbReference type="Proteomes" id="UP001152797"/>
    </source>
</evidence>